<dbReference type="GO" id="GO:0003677">
    <property type="term" value="F:DNA binding"/>
    <property type="evidence" value="ECO:0007669"/>
    <property type="project" value="InterPro"/>
</dbReference>
<dbReference type="KEGG" id="fse:DI487_15470"/>
<evidence type="ECO:0000313" key="4">
    <source>
        <dbReference type="Proteomes" id="UP000245429"/>
    </source>
</evidence>
<keyword evidence="1" id="KW-1133">Transmembrane helix</keyword>
<dbReference type="RefSeq" id="WP_109570451.1">
    <property type="nucleotide sequence ID" value="NZ_CP029463.1"/>
</dbReference>
<evidence type="ECO:0000256" key="1">
    <source>
        <dbReference type="SAM" id="Phobius"/>
    </source>
</evidence>
<keyword evidence="1" id="KW-0472">Membrane</keyword>
<evidence type="ECO:0000313" key="3">
    <source>
        <dbReference type="EMBL" id="AWM15113.1"/>
    </source>
</evidence>
<accession>A0A2U8QY73</accession>
<dbReference type="Proteomes" id="UP000245429">
    <property type="component" value="Chromosome"/>
</dbReference>
<dbReference type="EMBL" id="CP029463">
    <property type="protein sequence ID" value="AWM15113.1"/>
    <property type="molecule type" value="Genomic_DNA"/>
</dbReference>
<name>A0A2U8QY73_9FLAO</name>
<dbReference type="InterPro" id="IPR007492">
    <property type="entry name" value="LytTR_DNA-bd_dom"/>
</dbReference>
<reference evidence="3 4" key="1">
    <citation type="submission" date="2018-05" db="EMBL/GenBank/DDBJ databases">
        <title>Flavobacterium sp. MEBiC07310.</title>
        <authorList>
            <person name="Baek K."/>
        </authorList>
    </citation>
    <scope>NUCLEOTIDE SEQUENCE [LARGE SCALE GENOMIC DNA]</scope>
    <source>
        <strain evidence="3 4">MEBiC07310</strain>
    </source>
</reference>
<organism evidence="3 4">
    <name type="scientific">Flavobacterium sediminis</name>
    <dbReference type="NCBI Taxonomy" id="2201181"/>
    <lineage>
        <taxon>Bacteria</taxon>
        <taxon>Pseudomonadati</taxon>
        <taxon>Bacteroidota</taxon>
        <taxon>Flavobacteriia</taxon>
        <taxon>Flavobacteriales</taxon>
        <taxon>Flavobacteriaceae</taxon>
        <taxon>Flavobacterium</taxon>
    </lineage>
</organism>
<feature type="transmembrane region" description="Helical" evidence="1">
    <location>
        <begin position="53"/>
        <end position="71"/>
    </location>
</feature>
<dbReference type="PROSITE" id="PS50930">
    <property type="entry name" value="HTH_LYTTR"/>
    <property type="match status" value="1"/>
</dbReference>
<keyword evidence="1" id="KW-0812">Transmembrane</keyword>
<keyword evidence="4" id="KW-1185">Reference proteome</keyword>
<protein>
    <recommendedName>
        <fullName evidence="2">HTH LytTR-type domain-containing protein</fullName>
    </recommendedName>
</protein>
<feature type="domain" description="HTH LytTR-type" evidence="2">
    <location>
        <begin position="1"/>
        <end position="25"/>
    </location>
</feature>
<evidence type="ECO:0000259" key="2">
    <source>
        <dbReference type="PROSITE" id="PS50930"/>
    </source>
</evidence>
<proteinExistence type="predicted"/>
<sequence length="73" mass="8436">MSLKEGDTVIVSVRKQRTIRERINRDHDCFDLRSPNGEIYLHLSETNNFHTNSWKIIGVLCLAIALFIGFGKF</sequence>
<gene>
    <name evidence="3" type="ORF">DI487_15470</name>
</gene>
<dbReference type="AlphaFoldDB" id="A0A2U8QY73"/>